<feature type="domain" description="Peptidase S26" evidence="2">
    <location>
        <begin position="12"/>
        <end position="162"/>
    </location>
</feature>
<reference evidence="3 4" key="1">
    <citation type="submission" date="2019-06" db="EMBL/GenBank/DDBJ databases">
        <authorList>
            <person name="Lee I."/>
            <person name="Jang G.I."/>
            <person name="Hwang C.Y."/>
        </authorList>
    </citation>
    <scope>NUCLEOTIDE SEQUENCE [LARGE SCALE GENOMIC DNA]</scope>
    <source>
        <strain evidence="3 4">PAMC 28131</strain>
    </source>
</reference>
<dbReference type="OrthoDB" id="5360818at2"/>
<feature type="region of interest" description="Disordered" evidence="1">
    <location>
        <begin position="169"/>
        <end position="201"/>
    </location>
</feature>
<dbReference type="InterPro" id="IPR019533">
    <property type="entry name" value="Peptidase_S26"/>
</dbReference>
<accession>A0A501XJ95</accession>
<comment type="caution">
    <text evidence="3">The sequence shown here is derived from an EMBL/GenBank/DDBJ whole genome shotgun (WGS) entry which is preliminary data.</text>
</comment>
<evidence type="ECO:0000313" key="3">
    <source>
        <dbReference type="EMBL" id="TPE60731.1"/>
    </source>
</evidence>
<gene>
    <name evidence="3" type="ORF">FJQ54_10280</name>
</gene>
<organism evidence="3 4">
    <name type="scientific">Sandaracinobacter neustonicus</name>
    <dbReference type="NCBI Taxonomy" id="1715348"/>
    <lineage>
        <taxon>Bacteria</taxon>
        <taxon>Pseudomonadati</taxon>
        <taxon>Pseudomonadota</taxon>
        <taxon>Alphaproteobacteria</taxon>
        <taxon>Sphingomonadales</taxon>
        <taxon>Sphingosinicellaceae</taxon>
        <taxon>Sandaracinobacter</taxon>
    </lineage>
</organism>
<name>A0A501XJ95_9SPHN</name>
<dbReference type="GO" id="GO:0004252">
    <property type="term" value="F:serine-type endopeptidase activity"/>
    <property type="evidence" value="ECO:0007669"/>
    <property type="project" value="InterPro"/>
</dbReference>
<dbReference type="Proteomes" id="UP000319897">
    <property type="component" value="Unassembled WGS sequence"/>
</dbReference>
<evidence type="ECO:0000259" key="2">
    <source>
        <dbReference type="Pfam" id="PF10502"/>
    </source>
</evidence>
<evidence type="ECO:0000313" key="4">
    <source>
        <dbReference type="Proteomes" id="UP000319897"/>
    </source>
</evidence>
<protein>
    <submittedName>
        <fullName evidence="3">S26 family signal peptidase</fullName>
    </submittedName>
</protein>
<sequence length="213" mass="23126">MTRLGYARLTWFATLAVAATTLITVPVKLVWNASASVPVGFYRISKADAPQIGDLVLIRPSQPIARFMGERQYVGPRTPLLKHVVAVPGQQVCRFGMRVIIESNYRGSALSHDRSGRLLPVWQGCHTLQSGQLFLMNPAVPNSLDGRYLGPTAATAVIGRAFPLFERSRPVAAGQQQKRPPSSTSITREGDLKCHRSARSSAARMALPGALIP</sequence>
<evidence type="ECO:0000256" key="1">
    <source>
        <dbReference type="SAM" id="MobiDB-lite"/>
    </source>
</evidence>
<dbReference type="SUPFAM" id="SSF51306">
    <property type="entry name" value="LexA/Signal peptidase"/>
    <property type="match status" value="1"/>
</dbReference>
<dbReference type="Gene3D" id="2.10.109.10">
    <property type="entry name" value="Umud Fragment, subunit A"/>
    <property type="match status" value="1"/>
</dbReference>
<keyword evidence="4" id="KW-1185">Reference proteome</keyword>
<dbReference type="EMBL" id="VFSU01000025">
    <property type="protein sequence ID" value="TPE60731.1"/>
    <property type="molecule type" value="Genomic_DNA"/>
</dbReference>
<dbReference type="AlphaFoldDB" id="A0A501XJ95"/>
<proteinExistence type="predicted"/>
<dbReference type="GO" id="GO:0006465">
    <property type="term" value="P:signal peptide processing"/>
    <property type="evidence" value="ECO:0007669"/>
    <property type="project" value="InterPro"/>
</dbReference>
<feature type="compositionally biased region" description="Polar residues" evidence="1">
    <location>
        <begin position="174"/>
        <end position="187"/>
    </location>
</feature>
<dbReference type="InterPro" id="IPR036286">
    <property type="entry name" value="LexA/Signal_pep-like_sf"/>
</dbReference>
<dbReference type="Pfam" id="PF10502">
    <property type="entry name" value="Peptidase_S26"/>
    <property type="match status" value="1"/>
</dbReference>